<gene>
    <name evidence="2" type="ORF">Lysil_2303</name>
</gene>
<dbReference type="Proteomes" id="UP000236220">
    <property type="component" value="Unassembled WGS sequence"/>
</dbReference>
<protein>
    <submittedName>
        <fullName evidence="2">Uncharacterized protein</fullName>
    </submittedName>
</protein>
<reference evidence="2 3" key="1">
    <citation type="submission" date="2017-08" db="EMBL/GenBank/DDBJ databases">
        <title>Lysobacter sylvestris genome.</title>
        <authorList>
            <person name="Zhang D.-C."/>
            <person name="Albuquerque L."/>
            <person name="Franca L."/>
            <person name="Froufe H.J.C."/>
            <person name="Barroso C."/>
            <person name="Egas C."/>
            <person name="Da Costa M."/>
            <person name="Margesin R."/>
        </authorList>
    </citation>
    <scope>NUCLEOTIDE SEQUENCE [LARGE SCALE GENOMIC DNA]</scope>
    <source>
        <strain evidence="2 3">AM20-91</strain>
    </source>
</reference>
<comment type="caution">
    <text evidence="2">The sequence shown here is derived from an EMBL/GenBank/DDBJ whole genome shotgun (WGS) entry which is preliminary data.</text>
</comment>
<dbReference type="AlphaFoldDB" id="A0A2K1PZP0"/>
<feature type="transmembrane region" description="Helical" evidence="1">
    <location>
        <begin position="45"/>
        <end position="61"/>
    </location>
</feature>
<keyword evidence="1" id="KW-0472">Membrane</keyword>
<dbReference type="OrthoDB" id="6058816at2"/>
<evidence type="ECO:0000313" key="2">
    <source>
        <dbReference type="EMBL" id="PNS08127.1"/>
    </source>
</evidence>
<proteinExistence type="predicted"/>
<feature type="transmembrane region" description="Helical" evidence="1">
    <location>
        <begin position="20"/>
        <end position="39"/>
    </location>
</feature>
<keyword evidence="1" id="KW-0812">Transmembrane</keyword>
<evidence type="ECO:0000313" key="3">
    <source>
        <dbReference type="Proteomes" id="UP000236220"/>
    </source>
</evidence>
<dbReference type="EMBL" id="NPZB01000002">
    <property type="protein sequence ID" value="PNS08127.1"/>
    <property type="molecule type" value="Genomic_DNA"/>
</dbReference>
<keyword evidence="1" id="KW-1133">Transmembrane helix</keyword>
<sequence length="68" mass="7434">MTTNAPRHAGDRIVQNLGAWRYLQFVLVAVIAGGLLNWLTNLPTLAAWLVGLAIGGGYFVLEKWRGVI</sequence>
<keyword evidence="3" id="KW-1185">Reference proteome</keyword>
<name>A0A2K1PZP0_9GAMM</name>
<organism evidence="2 3">
    <name type="scientific">Solilutibacter silvestris</name>
    <dbReference type="NCBI Taxonomy" id="1645665"/>
    <lineage>
        <taxon>Bacteria</taxon>
        <taxon>Pseudomonadati</taxon>
        <taxon>Pseudomonadota</taxon>
        <taxon>Gammaproteobacteria</taxon>
        <taxon>Lysobacterales</taxon>
        <taxon>Lysobacteraceae</taxon>
        <taxon>Solilutibacter</taxon>
    </lineage>
</organism>
<accession>A0A2K1PZP0</accession>
<dbReference type="RefSeq" id="WP_103075748.1">
    <property type="nucleotide sequence ID" value="NZ_NPZB01000002.1"/>
</dbReference>
<evidence type="ECO:0000256" key="1">
    <source>
        <dbReference type="SAM" id="Phobius"/>
    </source>
</evidence>